<dbReference type="EMBL" id="MTKT01002229">
    <property type="protein sequence ID" value="OWM80394.1"/>
    <property type="molecule type" value="Genomic_DNA"/>
</dbReference>
<dbReference type="Proteomes" id="UP000197138">
    <property type="component" value="Unassembled WGS sequence"/>
</dbReference>
<proteinExistence type="predicted"/>
<comment type="caution">
    <text evidence="2">The sequence shown here is derived from an EMBL/GenBank/DDBJ whole genome shotgun (WGS) entry which is preliminary data.</text>
</comment>
<dbReference type="AlphaFoldDB" id="A0A218X630"/>
<evidence type="ECO:0000313" key="2">
    <source>
        <dbReference type="EMBL" id="OWM80394.1"/>
    </source>
</evidence>
<name>A0A218X630_PUNGR</name>
<evidence type="ECO:0000313" key="3">
    <source>
        <dbReference type="Proteomes" id="UP000197138"/>
    </source>
</evidence>
<sequence>MSNMNPIRQAMDMIINTSRYQWAPLQVSPPSAVGVASASYNRPVSRPEKSQEPSGRLRIRTL</sequence>
<gene>
    <name evidence="2" type="ORF">CDL15_Pgr019674</name>
</gene>
<organism evidence="2 3">
    <name type="scientific">Punica granatum</name>
    <name type="common">Pomegranate</name>
    <dbReference type="NCBI Taxonomy" id="22663"/>
    <lineage>
        <taxon>Eukaryota</taxon>
        <taxon>Viridiplantae</taxon>
        <taxon>Streptophyta</taxon>
        <taxon>Embryophyta</taxon>
        <taxon>Tracheophyta</taxon>
        <taxon>Spermatophyta</taxon>
        <taxon>Magnoliopsida</taxon>
        <taxon>eudicotyledons</taxon>
        <taxon>Gunneridae</taxon>
        <taxon>Pentapetalae</taxon>
        <taxon>rosids</taxon>
        <taxon>malvids</taxon>
        <taxon>Myrtales</taxon>
        <taxon>Lythraceae</taxon>
        <taxon>Punica</taxon>
    </lineage>
</organism>
<accession>A0A218X630</accession>
<evidence type="ECO:0000256" key="1">
    <source>
        <dbReference type="SAM" id="MobiDB-lite"/>
    </source>
</evidence>
<reference evidence="3" key="1">
    <citation type="journal article" date="2017" name="Plant J.">
        <title>The pomegranate (Punica granatum L.) genome and the genomics of punicalagin biosynthesis.</title>
        <authorList>
            <person name="Qin G."/>
            <person name="Xu C."/>
            <person name="Ming R."/>
            <person name="Tang H."/>
            <person name="Guyot R."/>
            <person name="Kramer E.M."/>
            <person name="Hu Y."/>
            <person name="Yi X."/>
            <person name="Qi Y."/>
            <person name="Xu X."/>
            <person name="Gao Z."/>
            <person name="Pan H."/>
            <person name="Jian J."/>
            <person name="Tian Y."/>
            <person name="Yue Z."/>
            <person name="Xu Y."/>
        </authorList>
    </citation>
    <scope>NUCLEOTIDE SEQUENCE [LARGE SCALE GENOMIC DNA]</scope>
    <source>
        <strain evidence="3">cv. Dabenzi</strain>
    </source>
</reference>
<protein>
    <submittedName>
        <fullName evidence="2">Uncharacterized protein</fullName>
    </submittedName>
</protein>
<feature type="region of interest" description="Disordered" evidence="1">
    <location>
        <begin position="31"/>
        <end position="62"/>
    </location>
</feature>